<evidence type="ECO:0008006" key="2">
    <source>
        <dbReference type="Google" id="ProtNLM"/>
    </source>
</evidence>
<sequence>MIVSLEEIKEYLRLEADYKEDDNLLLSFLKAAEEDLENRTGKVFNETNKSELVSLYVKMYVAEQYEKRGATESNSEKVRFVLESIISQISICSRY</sequence>
<dbReference type="InterPro" id="IPR006450">
    <property type="entry name" value="Phage_HK97_gp6-like"/>
</dbReference>
<dbReference type="RefSeq" id="WP_016056381.1">
    <property type="nucleotide sequence ID" value="NZ_BIOX01000054.1"/>
</dbReference>
<reference evidence="1" key="1">
    <citation type="submission" date="2014-07" db="EMBL/GenBank/DDBJ databases">
        <authorList>
            <person name="Monot Marc"/>
        </authorList>
    </citation>
    <scope>NUCLEOTIDE SEQUENCE</scope>
</reference>
<evidence type="ECO:0000313" key="1">
    <source>
        <dbReference type="EMBL" id="CDS90440.1"/>
    </source>
</evidence>
<dbReference type="NCBIfam" id="TIGR01560">
    <property type="entry name" value="put_DNA_pack"/>
    <property type="match status" value="1"/>
</dbReference>
<accession>A0A069AHT4</accession>
<gene>
    <name evidence="1" type="ORF">BN1096_840033</name>
</gene>
<dbReference type="AlphaFoldDB" id="A0A069AHT4"/>
<dbReference type="PATRIC" id="fig|1496.854.peg.1811"/>
<dbReference type="CDD" id="cd08054">
    <property type="entry name" value="gp6"/>
    <property type="match status" value="1"/>
</dbReference>
<name>A0A069AHT4_CLODI</name>
<dbReference type="InterPro" id="IPR021146">
    <property type="entry name" value="Phage_gp6-like_head-tail"/>
</dbReference>
<organism evidence="1">
    <name type="scientific">Clostridioides difficile</name>
    <name type="common">Peptoclostridium difficile</name>
    <dbReference type="NCBI Taxonomy" id="1496"/>
    <lineage>
        <taxon>Bacteria</taxon>
        <taxon>Bacillati</taxon>
        <taxon>Bacillota</taxon>
        <taxon>Clostridia</taxon>
        <taxon>Peptostreptococcales</taxon>
        <taxon>Peptostreptococcaceae</taxon>
        <taxon>Clostridioides</taxon>
    </lineage>
</organism>
<dbReference type="EMBL" id="LK932540">
    <property type="protein sequence ID" value="CDS90440.1"/>
    <property type="molecule type" value="Genomic_DNA"/>
</dbReference>
<dbReference type="Pfam" id="PF05135">
    <property type="entry name" value="Phage_connect_1"/>
    <property type="match status" value="1"/>
</dbReference>
<dbReference type="Gene3D" id="1.10.3230.30">
    <property type="entry name" value="Phage gp6-like head-tail connector protein"/>
    <property type="match status" value="1"/>
</dbReference>
<proteinExistence type="predicted"/>
<protein>
    <recommendedName>
        <fullName evidence="2">Phage gp6-like head-tail connector protein</fullName>
    </recommendedName>
</protein>